<sequence>MKNKYGIGFFAVAIIAVLVITCAYQFTFQKAKEKAQAQTEEETQEQNPSLEEEESVTADGAALKEDCYYLMEVNGYIVVYLSDRQTPYEYTDIRFDDLPASLREEVRNGKYVEGEAQLYGFLENYSS</sequence>
<evidence type="ECO:0000256" key="2">
    <source>
        <dbReference type="SAM" id="Phobius"/>
    </source>
</evidence>
<accession>A0A9D1RB47</accession>
<dbReference type="EMBL" id="DXGF01000138">
    <property type="protein sequence ID" value="HIW84200.1"/>
    <property type="molecule type" value="Genomic_DNA"/>
</dbReference>
<evidence type="ECO:0000256" key="1">
    <source>
        <dbReference type="SAM" id="MobiDB-lite"/>
    </source>
</evidence>
<evidence type="ECO:0008006" key="5">
    <source>
        <dbReference type="Google" id="ProtNLM"/>
    </source>
</evidence>
<organism evidence="3 4">
    <name type="scientific">Candidatus Dorea gallistercoris</name>
    <dbReference type="NCBI Taxonomy" id="2838542"/>
    <lineage>
        <taxon>Bacteria</taxon>
        <taxon>Bacillati</taxon>
        <taxon>Bacillota</taxon>
        <taxon>Clostridia</taxon>
        <taxon>Lachnospirales</taxon>
        <taxon>Lachnospiraceae</taxon>
        <taxon>Dorea</taxon>
    </lineage>
</organism>
<feature type="compositionally biased region" description="Acidic residues" evidence="1">
    <location>
        <begin position="39"/>
        <end position="56"/>
    </location>
</feature>
<comment type="caution">
    <text evidence="3">The sequence shown here is derived from an EMBL/GenBank/DDBJ whole genome shotgun (WGS) entry which is preliminary data.</text>
</comment>
<name>A0A9D1RB47_9FIRM</name>
<evidence type="ECO:0000313" key="3">
    <source>
        <dbReference type="EMBL" id="HIW84200.1"/>
    </source>
</evidence>
<gene>
    <name evidence="3" type="ORF">H9873_07755</name>
</gene>
<keyword evidence="2" id="KW-0472">Membrane</keyword>
<feature type="transmembrane region" description="Helical" evidence="2">
    <location>
        <begin position="6"/>
        <end position="26"/>
    </location>
</feature>
<protein>
    <recommendedName>
        <fullName evidence="5">Bypass of forespore C C-terminal domain-containing protein</fullName>
    </recommendedName>
</protein>
<dbReference type="Proteomes" id="UP000824263">
    <property type="component" value="Unassembled WGS sequence"/>
</dbReference>
<keyword evidence="2" id="KW-1133">Transmembrane helix</keyword>
<keyword evidence="2" id="KW-0812">Transmembrane</keyword>
<reference evidence="3" key="2">
    <citation type="submission" date="2021-04" db="EMBL/GenBank/DDBJ databases">
        <authorList>
            <person name="Gilroy R."/>
        </authorList>
    </citation>
    <scope>NUCLEOTIDE SEQUENCE</scope>
    <source>
        <strain evidence="3">ChiSxjej1B13-11762</strain>
    </source>
</reference>
<dbReference type="AlphaFoldDB" id="A0A9D1RB47"/>
<feature type="region of interest" description="Disordered" evidence="1">
    <location>
        <begin position="35"/>
        <end position="57"/>
    </location>
</feature>
<reference evidence="3" key="1">
    <citation type="journal article" date="2021" name="PeerJ">
        <title>Extensive microbial diversity within the chicken gut microbiome revealed by metagenomics and culture.</title>
        <authorList>
            <person name="Gilroy R."/>
            <person name="Ravi A."/>
            <person name="Getino M."/>
            <person name="Pursley I."/>
            <person name="Horton D.L."/>
            <person name="Alikhan N.F."/>
            <person name="Baker D."/>
            <person name="Gharbi K."/>
            <person name="Hall N."/>
            <person name="Watson M."/>
            <person name="Adriaenssens E.M."/>
            <person name="Foster-Nyarko E."/>
            <person name="Jarju S."/>
            <person name="Secka A."/>
            <person name="Antonio M."/>
            <person name="Oren A."/>
            <person name="Chaudhuri R.R."/>
            <person name="La Ragione R."/>
            <person name="Hildebrand F."/>
            <person name="Pallen M.J."/>
        </authorList>
    </citation>
    <scope>NUCLEOTIDE SEQUENCE</scope>
    <source>
        <strain evidence="3">ChiSxjej1B13-11762</strain>
    </source>
</reference>
<evidence type="ECO:0000313" key="4">
    <source>
        <dbReference type="Proteomes" id="UP000824263"/>
    </source>
</evidence>
<proteinExistence type="predicted"/>